<reference evidence="1 2" key="1">
    <citation type="journal article" date="2019" name="Nat. Ecol. Evol.">
        <title>Megaphylogeny resolves global patterns of mushroom evolution.</title>
        <authorList>
            <person name="Varga T."/>
            <person name="Krizsan K."/>
            <person name="Foldi C."/>
            <person name="Dima B."/>
            <person name="Sanchez-Garcia M."/>
            <person name="Sanchez-Ramirez S."/>
            <person name="Szollosi G.J."/>
            <person name="Szarkandi J.G."/>
            <person name="Papp V."/>
            <person name="Albert L."/>
            <person name="Andreopoulos W."/>
            <person name="Angelini C."/>
            <person name="Antonin V."/>
            <person name="Barry K.W."/>
            <person name="Bougher N.L."/>
            <person name="Buchanan P."/>
            <person name="Buyck B."/>
            <person name="Bense V."/>
            <person name="Catcheside P."/>
            <person name="Chovatia M."/>
            <person name="Cooper J."/>
            <person name="Damon W."/>
            <person name="Desjardin D."/>
            <person name="Finy P."/>
            <person name="Geml J."/>
            <person name="Haridas S."/>
            <person name="Hughes K."/>
            <person name="Justo A."/>
            <person name="Karasinski D."/>
            <person name="Kautmanova I."/>
            <person name="Kiss B."/>
            <person name="Kocsube S."/>
            <person name="Kotiranta H."/>
            <person name="LaButti K.M."/>
            <person name="Lechner B.E."/>
            <person name="Liimatainen K."/>
            <person name="Lipzen A."/>
            <person name="Lukacs Z."/>
            <person name="Mihaltcheva S."/>
            <person name="Morgado L.N."/>
            <person name="Niskanen T."/>
            <person name="Noordeloos M.E."/>
            <person name="Ohm R.A."/>
            <person name="Ortiz-Santana B."/>
            <person name="Ovrebo C."/>
            <person name="Racz N."/>
            <person name="Riley R."/>
            <person name="Savchenko A."/>
            <person name="Shiryaev A."/>
            <person name="Soop K."/>
            <person name="Spirin V."/>
            <person name="Szebenyi C."/>
            <person name="Tomsovsky M."/>
            <person name="Tulloss R.E."/>
            <person name="Uehling J."/>
            <person name="Grigoriev I.V."/>
            <person name="Vagvolgyi C."/>
            <person name="Papp T."/>
            <person name="Martin F.M."/>
            <person name="Miettinen O."/>
            <person name="Hibbett D.S."/>
            <person name="Nagy L.G."/>
        </authorList>
    </citation>
    <scope>NUCLEOTIDE SEQUENCE [LARGE SCALE GENOMIC DNA]</scope>
    <source>
        <strain evidence="1 2">NL-1719</strain>
    </source>
</reference>
<evidence type="ECO:0000313" key="2">
    <source>
        <dbReference type="Proteomes" id="UP000308600"/>
    </source>
</evidence>
<accession>A0ACD3AQU6</accession>
<protein>
    <submittedName>
        <fullName evidence="1">Uncharacterized protein</fullName>
    </submittedName>
</protein>
<dbReference type="Proteomes" id="UP000308600">
    <property type="component" value="Unassembled WGS sequence"/>
</dbReference>
<sequence>MSVTEFAKLRGEQRLEDLRDSTTHLGGGGGGNQDTPPTGSGGGESSTSTDSNSGTALDDLPIKTTVTDFIKALLVDVIAFQVYHALMLRLPGLYWVRIIRLFEHAEKSLPDVAILLAGPHPHDSDTGMTSIGGSDMTATAHHGRVHEIPVGVRARPFRFRTGTTYTLSNLDRKQEPLSYKKMKDSWNNFIEALLSEWATFNILTVLLLSAIIAILQIDAAAQDIIIRTSALISLVFAFLSLLFGCIYIGRFHEMRKPYKGAHWAWQVAKIRGTNLFWNAWVFLAMPAVFLAWSLVAFIICMLAYVWRTGDPTQDAPPPFTKQALLGSRIAVTAVLGIGCIYLIFGGMKFREYEAMYQESTHRIIKQWLEQNPQLDGGDEDDSLGEGEEVKDLQLMRVNDVRLTTSPSPWQSEQYLGDSDASDIEHHPNHPYSGHQATTGDNRQVRFEHRHPGGADPPKSILKSQLRPSVPITNTPRPLARPSEKAASAGILIQVVPPPLTGVGIKKPGASKPLDPANSKLISRNFKDALFSTPSRPIMPPTPVSPGWLKIAALVRFQLLRHPQVATNPLVVGSLRGVGPSYS</sequence>
<name>A0ACD3AQU6_9AGAR</name>
<evidence type="ECO:0000313" key="1">
    <source>
        <dbReference type="EMBL" id="TFK68318.1"/>
    </source>
</evidence>
<proteinExistence type="predicted"/>
<organism evidence="1 2">
    <name type="scientific">Pluteus cervinus</name>
    <dbReference type="NCBI Taxonomy" id="181527"/>
    <lineage>
        <taxon>Eukaryota</taxon>
        <taxon>Fungi</taxon>
        <taxon>Dikarya</taxon>
        <taxon>Basidiomycota</taxon>
        <taxon>Agaricomycotina</taxon>
        <taxon>Agaricomycetes</taxon>
        <taxon>Agaricomycetidae</taxon>
        <taxon>Agaricales</taxon>
        <taxon>Pluteineae</taxon>
        <taxon>Pluteaceae</taxon>
        <taxon>Pluteus</taxon>
    </lineage>
</organism>
<keyword evidence="2" id="KW-1185">Reference proteome</keyword>
<dbReference type="EMBL" id="ML208354">
    <property type="protein sequence ID" value="TFK68318.1"/>
    <property type="molecule type" value="Genomic_DNA"/>
</dbReference>
<gene>
    <name evidence="1" type="ORF">BDN72DRAFT_682897</name>
</gene>